<dbReference type="OrthoDB" id="645813at2"/>
<keyword evidence="2" id="KW-0732">Signal</keyword>
<name>A0A369PZD8_9SPHI</name>
<evidence type="ECO:0000313" key="3">
    <source>
        <dbReference type="EMBL" id="RDC56069.1"/>
    </source>
</evidence>
<dbReference type="SUPFAM" id="SSF48452">
    <property type="entry name" value="TPR-like"/>
    <property type="match status" value="1"/>
</dbReference>
<protein>
    <submittedName>
        <fullName evidence="3">Uncharacterized protein</fullName>
    </submittedName>
</protein>
<accession>A0A369PZD8</accession>
<reference evidence="3 4" key="1">
    <citation type="submission" date="2018-07" db="EMBL/GenBank/DDBJ databases">
        <title>Pedobacter sp. nov., isolated from soil.</title>
        <authorList>
            <person name="Zhou L.Y."/>
            <person name="Du Z.J."/>
        </authorList>
    </citation>
    <scope>NUCLEOTIDE SEQUENCE [LARGE SCALE GENOMIC DNA]</scope>
    <source>
        <strain evidence="3 4">JDX94</strain>
    </source>
</reference>
<sequence length="471" mass="53467">MKPILAFLVTLLLSYTGFAQELKTSKSLKSTLEQSARSNKPVLLIINTPDRPKTNNPTAAQAISSFKSALEDEEVIKKINNISIVYQTTLLDTSVRSIIRQANIKAFPAYVFLRSDKEVFFSDFGNSNDKAKYLLMIDKAMLAYKEKSISMLEKEYEADKTNTVLLKKLIDARKKVGITNNADLIEQYASNLKIGDFNNYQNVLYILEAGPYADGTAYKLAYTNRKITDSLYKTEPLQKRIAINNAIISNTMLAAAKNKNSAKAYAGANFARSTWSGDYRAGDKAYNNQMLWYYSTIKDTATYLKTASYFYDNHYMNISADSIKKMENRNRQANIKSPFPQTAEKKIVSKEKMDSLMKLPGARKVTQEIVAVTSSSSVNYANELNNAAWKFYEIGTKNINYLSKAMIWSRRSIELNPISGYYDTLAHILYRMGYYDEAVKTQEKAIQKAQEEKNPTTNFESELKKIKTRSL</sequence>
<evidence type="ECO:0000313" key="4">
    <source>
        <dbReference type="Proteomes" id="UP000253961"/>
    </source>
</evidence>
<evidence type="ECO:0000256" key="1">
    <source>
        <dbReference type="SAM" id="MobiDB-lite"/>
    </source>
</evidence>
<comment type="caution">
    <text evidence="3">The sequence shown here is derived from an EMBL/GenBank/DDBJ whole genome shotgun (WGS) entry which is preliminary data.</text>
</comment>
<organism evidence="3 4">
    <name type="scientific">Pedobacter chinensis</name>
    <dbReference type="NCBI Taxonomy" id="2282421"/>
    <lineage>
        <taxon>Bacteria</taxon>
        <taxon>Pseudomonadati</taxon>
        <taxon>Bacteroidota</taxon>
        <taxon>Sphingobacteriia</taxon>
        <taxon>Sphingobacteriales</taxon>
        <taxon>Sphingobacteriaceae</taxon>
        <taxon>Pedobacter</taxon>
    </lineage>
</organism>
<dbReference type="Proteomes" id="UP000253961">
    <property type="component" value="Unassembled WGS sequence"/>
</dbReference>
<feature type="signal peptide" evidence="2">
    <location>
        <begin position="1"/>
        <end position="19"/>
    </location>
</feature>
<dbReference type="AlphaFoldDB" id="A0A369PZD8"/>
<dbReference type="RefSeq" id="WP_115402801.1">
    <property type="nucleotide sequence ID" value="NZ_QPKV01000004.1"/>
</dbReference>
<keyword evidence="4" id="KW-1185">Reference proteome</keyword>
<evidence type="ECO:0000256" key="2">
    <source>
        <dbReference type="SAM" id="SignalP"/>
    </source>
</evidence>
<dbReference type="InterPro" id="IPR011990">
    <property type="entry name" value="TPR-like_helical_dom_sf"/>
</dbReference>
<feature type="chain" id="PRO_5016785426" evidence="2">
    <location>
        <begin position="20"/>
        <end position="471"/>
    </location>
</feature>
<proteinExistence type="predicted"/>
<dbReference type="EMBL" id="QPKV01000004">
    <property type="protein sequence ID" value="RDC56069.1"/>
    <property type="molecule type" value="Genomic_DNA"/>
</dbReference>
<dbReference type="Gene3D" id="1.25.40.10">
    <property type="entry name" value="Tetratricopeptide repeat domain"/>
    <property type="match status" value="1"/>
</dbReference>
<gene>
    <name evidence="3" type="ORF">DU508_10605</name>
</gene>
<feature type="region of interest" description="Disordered" evidence="1">
    <location>
        <begin position="448"/>
        <end position="471"/>
    </location>
</feature>